<evidence type="ECO:0000256" key="6">
    <source>
        <dbReference type="ARBA" id="ARBA00023136"/>
    </source>
</evidence>
<dbReference type="GO" id="GO:0005886">
    <property type="term" value="C:plasma membrane"/>
    <property type="evidence" value="ECO:0007669"/>
    <property type="project" value="UniProtKB-SubCell"/>
</dbReference>
<reference evidence="9 11" key="2">
    <citation type="journal article" date="2016" name="Appl. Microbiol. Biotechnol.">
        <title>Exploiting the genome sequence of Streptomyces nodosus for enhanced antibiotic production.</title>
        <authorList>
            <person name="Sweeney P."/>
            <person name="Murphy C.D."/>
            <person name="Caffrey P."/>
        </authorList>
    </citation>
    <scope>NUCLEOTIDE SEQUENCE [LARGE SCALE GENOMIC DNA]</scope>
    <source>
        <strain evidence="9 11">ATCC 14899</strain>
    </source>
</reference>
<reference evidence="11" key="1">
    <citation type="submission" date="2014-09" db="EMBL/GenBank/DDBJ databases">
        <title>Sequence of the Streptomyces nodosus genome.</title>
        <authorList>
            <person name="Sweeney P."/>
            <person name="Stephens N."/>
            <person name="Murphy C."/>
            <person name="Caffrey P."/>
        </authorList>
    </citation>
    <scope>NUCLEOTIDE SEQUENCE [LARGE SCALE GENOMIC DNA]</scope>
    <source>
        <strain evidence="11">ATCC 14899</strain>
    </source>
</reference>
<dbReference type="HOGENOM" id="CLU_036879_0_0_11"/>
<dbReference type="KEGG" id="snq:CP978_30105"/>
<dbReference type="PANTHER" id="PTHR43163:SF6">
    <property type="entry name" value="DIPEPTIDE TRANSPORT SYSTEM PERMEASE PROTEIN DPPB-RELATED"/>
    <property type="match status" value="1"/>
</dbReference>
<evidence type="ECO:0000256" key="5">
    <source>
        <dbReference type="ARBA" id="ARBA00022989"/>
    </source>
</evidence>
<dbReference type="GO" id="GO:0055085">
    <property type="term" value="P:transmembrane transport"/>
    <property type="evidence" value="ECO:0007669"/>
    <property type="project" value="InterPro"/>
</dbReference>
<dbReference type="Pfam" id="PF00528">
    <property type="entry name" value="BPD_transp_1"/>
    <property type="match status" value="1"/>
</dbReference>
<feature type="transmembrane region" description="Helical" evidence="7">
    <location>
        <begin position="9"/>
        <end position="27"/>
    </location>
</feature>
<evidence type="ECO:0000313" key="10">
    <source>
        <dbReference type="EMBL" id="QEV42245.1"/>
    </source>
</evidence>
<gene>
    <name evidence="10" type="ORF">CP978_30105</name>
    <name evidence="9" type="ORF">SNOD_29805</name>
</gene>
<evidence type="ECO:0000259" key="8">
    <source>
        <dbReference type="PROSITE" id="PS50928"/>
    </source>
</evidence>
<dbReference type="InterPro" id="IPR000515">
    <property type="entry name" value="MetI-like"/>
</dbReference>
<dbReference type="InterPro" id="IPR035906">
    <property type="entry name" value="MetI-like_sf"/>
</dbReference>
<keyword evidence="3" id="KW-1003">Cell membrane</keyword>
<evidence type="ECO:0000256" key="4">
    <source>
        <dbReference type="ARBA" id="ARBA00022692"/>
    </source>
</evidence>
<evidence type="ECO:0000256" key="1">
    <source>
        <dbReference type="ARBA" id="ARBA00004651"/>
    </source>
</evidence>
<dbReference type="Gene3D" id="1.10.3720.10">
    <property type="entry name" value="MetI-like"/>
    <property type="match status" value="1"/>
</dbReference>
<dbReference type="OrthoDB" id="147639at2"/>
<evidence type="ECO:0000256" key="3">
    <source>
        <dbReference type="ARBA" id="ARBA00022475"/>
    </source>
</evidence>
<feature type="transmembrane region" description="Helical" evidence="7">
    <location>
        <begin position="300"/>
        <end position="326"/>
    </location>
</feature>
<organism evidence="9 11">
    <name type="scientific">Streptomyces nodosus</name>
    <dbReference type="NCBI Taxonomy" id="40318"/>
    <lineage>
        <taxon>Bacteria</taxon>
        <taxon>Bacillati</taxon>
        <taxon>Actinomycetota</taxon>
        <taxon>Actinomycetes</taxon>
        <taxon>Kitasatosporales</taxon>
        <taxon>Streptomycetaceae</taxon>
        <taxon>Streptomyces</taxon>
    </lineage>
</organism>
<dbReference type="Proteomes" id="UP000325763">
    <property type="component" value="Chromosome"/>
</dbReference>
<accession>A0A0B5DR49</accession>
<dbReference type="CDD" id="cd06261">
    <property type="entry name" value="TM_PBP2"/>
    <property type="match status" value="1"/>
</dbReference>
<evidence type="ECO:0000313" key="9">
    <source>
        <dbReference type="EMBL" id="AJE43740.1"/>
    </source>
</evidence>
<reference evidence="10 12" key="3">
    <citation type="submission" date="2017-09" db="EMBL/GenBank/DDBJ databases">
        <title>Streptomyces genome completion.</title>
        <authorList>
            <person name="Lee N."/>
            <person name="Cho B.-K."/>
        </authorList>
    </citation>
    <scope>NUCLEOTIDE SEQUENCE [LARGE SCALE GENOMIC DNA]</scope>
    <source>
        <strain evidence="10 12">ATCC 14899</strain>
    </source>
</reference>
<dbReference type="PROSITE" id="PS50928">
    <property type="entry name" value="ABC_TM1"/>
    <property type="match status" value="1"/>
</dbReference>
<evidence type="ECO:0000256" key="7">
    <source>
        <dbReference type="RuleBase" id="RU363032"/>
    </source>
</evidence>
<evidence type="ECO:0000256" key="2">
    <source>
        <dbReference type="ARBA" id="ARBA00022448"/>
    </source>
</evidence>
<keyword evidence="4 7" id="KW-0812">Transmembrane</keyword>
<dbReference type="AlphaFoldDB" id="A0A0B5DR49"/>
<protein>
    <submittedName>
        <fullName evidence="9 10">ABC transporter permease</fullName>
    </submittedName>
</protein>
<dbReference type="STRING" id="40318.SNOD_29805"/>
<dbReference type="EMBL" id="CP009313">
    <property type="protein sequence ID" value="AJE43740.1"/>
    <property type="molecule type" value="Genomic_DNA"/>
</dbReference>
<dbReference type="InterPro" id="IPR045621">
    <property type="entry name" value="BPD_transp_1_N"/>
</dbReference>
<dbReference type="PANTHER" id="PTHR43163">
    <property type="entry name" value="DIPEPTIDE TRANSPORT SYSTEM PERMEASE PROTEIN DPPB-RELATED"/>
    <property type="match status" value="1"/>
</dbReference>
<keyword evidence="5 7" id="KW-1133">Transmembrane helix</keyword>
<evidence type="ECO:0000313" key="12">
    <source>
        <dbReference type="Proteomes" id="UP000325763"/>
    </source>
</evidence>
<dbReference type="Pfam" id="PF19300">
    <property type="entry name" value="BPD_transp_1_N"/>
    <property type="match status" value="1"/>
</dbReference>
<keyword evidence="6 7" id="KW-0472">Membrane</keyword>
<dbReference type="RefSeq" id="WP_043446086.1">
    <property type="nucleotide sequence ID" value="NZ_CP009313.1"/>
</dbReference>
<dbReference type="SUPFAM" id="SSF161098">
    <property type="entry name" value="MetI-like"/>
    <property type="match status" value="1"/>
</dbReference>
<feature type="transmembrane region" description="Helical" evidence="7">
    <location>
        <begin position="258"/>
        <end position="280"/>
    </location>
</feature>
<dbReference type="Proteomes" id="UP000031526">
    <property type="component" value="Chromosome"/>
</dbReference>
<comment type="similarity">
    <text evidence="7">Belongs to the binding-protein-dependent transport system permease family.</text>
</comment>
<sequence>MTRFLTRRLVAMIVLLIVISFVTFSLFQLGPADPAAAACGQECTPQRIAEARVALGMDKPFLTQYVDYMSGLVGSRHVGAPGSQALCSWPCLGKSFQTNEDVTAIIGRALPYTLSVASGAIVLWSVVGVGLGLLAALRKGRFTDKLVVGAASVGVSLPIPVTGLLLLLFFVSTLHLLPFTTNAITSPFGDAGPGGWFLNYLLPWVALAVLFSAQYIRVTRSNMLETLGEDFMRTARSKGLSRASIVFKHGARAGITPVVTMLGLDIGTLLGGAVLTEQIFSVPGVGFTAVHAAQSGDLPVTMAITMMAAFFIIVANVLVDAAYAVIDPRVRVA</sequence>
<keyword evidence="2 7" id="KW-0813">Transport</keyword>
<keyword evidence="11" id="KW-1185">Reference proteome</keyword>
<feature type="domain" description="ABC transmembrane type-1" evidence="8">
    <location>
        <begin position="110"/>
        <end position="319"/>
    </location>
</feature>
<dbReference type="EMBL" id="CP023747">
    <property type="protein sequence ID" value="QEV42245.1"/>
    <property type="molecule type" value="Genomic_DNA"/>
</dbReference>
<feature type="transmembrane region" description="Helical" evidence="7">
    <location>
        <begin position="146"/>
        <end position="177"/>
    </location>
</feature>
<feature type="transmembrane region" description="Helical" evidence="7">
    <location>
        <begin position="197"/>
        <end position="216"/>
    </location>
</feature>
<feature type="transmembrane region" description="Helical" evidence="7">
    <location>
        <begin position="112"/>
        <end position="134"/>
    </location>
</feature>
<evidence type="ECO:0000313" key="11">
    <source>
        <dbReference type="Proteomes" id="UP000031526"/>
    </source>
</evidence>
<name>A0A0B5DR49_9ACTN</name>
<comment type="subcellular location">
    <subcellularLocation>
        <location evidence="1 7">Cell membrane</location>
        <topology evidence="1 7">Multi-pass membrane protein</topology>
    </subcellularLocation>
</comment>
<proteinExistence type="inferred from homology"/>